<feature type="signal peptide" evidence="1">
    <location>
        <begin position="1"/>
        <end position="22"/>
    </location>
</feature>
<dbReference type="AlphaFoldDB" id="A0A914ZI96"/>
<sequence length="105" mass="11980">FSPHFLHIRCLLQRFLLRSLLSLVPIDFFSHSEIVCFCALLHSFAATHSGDGIPAHSIEALLLFLVAADEQKAAPMELLRRVCGFRCPKIEWSLRFIRSHLFLSC</sequence>
<evidence type="ECO:0000313" key="3">
    <source>
        <dbReference type="WBParaSite" id="PgB03_g071_t01"/>
    </source>
</evidence>
<keyword evidence="1" id="KW-0732">Signal</keyword>
<reference evidence="3" key="1">
    <citation type="submission" date="2022-11" db="UniProtKB">
        <authorList>
            <consortium name="WormBaseParasite"/>
        </authorList>
    </citation>
    <scope>IDENTIFICATION</scope>
</reference>
<accession>A0A914ZI96</accession>
<proteinExistence type="predicted"/>
<organism evidence="2 3">
    <name type="scientific">Parascaris univalens</name>
    <name type="common">Nematode worm</name>
    <dbReference type="NCBI Taxonomy" id="6257"/>
    <lineage>
        <taxon>Eukaryota</taxon>
        <taxon>Metazoa</taxon>
        <taxon>Ecdysozoa</taxon>
        <taxon>Nematoda</taxon>
        <taxon>Chromadorea</taxon>
        <taxon>Rhabditida</taxon>
        <taxon>Spirurina</taxon>
        <taxon>Ascaridomorpha</taxon>
        <taxon>Ascaridoidea</taxon>
        <taxon>Ascarididae</taxon>
        <taxon>Parascaris</taxon>
    </lineage>
</organism>
<feature type="chain" id="PRO_5037057173" evidence="1">
    <location>
        <begin position="23"/>
        <end position="105"/>
    </location>
</feature>
<evidence type="ECO:0000256" key="1">
    <source>
        <dbReference type="SAM" id="SignalP"/>
    </source>
</evidence>
<keyword evidence="2" id="KW-1185">Reference proteome</keyword>
<evidence type="ECO:0000313" key="2">
    <source>
        <dbReference type="Proteomes" id="UP000887569"/>
    </source>
</evidence>
<dbReference type="WBParaSite" id="PgB03_g071_t01">
    <property type="protein sequence ID" value="PgB03_g071_t01"/>
    <property type="gene ID" value="PgB03_g071"/>
</dbReference>
<protein>
    <submittedName>
        <fullName evidence="3">Secreted protein</fullName>
    </submittedName>
</protein>
<dbReference type="Proteomes" id="UP000887569">
    <property type="component" value="Unplaced"/>
</dbReference>
<name>A0A914ZI96_PARUN</name>